<comment type="catalytic activity">
    <reaction evidence="9">
        <text>(S)-2,3,4,5-tetrahydrodipicolinate + NAD(+) + H2O = (2S,4S)-4-hydroxy-2,3,4,5-tetrahydrodipicolinate + NADH + H(+)</text>
        <dbReference type="Rhea" id="RHEA:35323"/>
        <dbReference type="ChEBI" id="CHEBI:15377"/>
        <dbReference type="ChEBI" id="CHEBI:15378"/>
        <dbReference type="ChEBI" id="CHEBI:16845"/>
        <dbReference type="ChEBI" id="CHEBI:57540"/>
        <dbReference type="ChEBI" id="CHEBI:57945"/>
        <dbReference type="ChEBI" id="CHEBI:67139"/>
        <dbReference type="EC" id="1.17.1.8"/>
    </reaction>
</comment>
<keyword evidence="7 9" id="KW-0520">NAD</keyword>
<evidence type="ECO:0000256" key="4">
    <source>
        <dbReference type="ARBA" id="ARBA00022857"/>
    </source>
</evidence>
<dbReference type="RefSeq" id="WP_216520706.1">
    <property type="nucleotide sequence ID" value="NZ_JAHLPM010000011.1"/>
</dbReference>
<evidence type="ECO:0000256" key="7">
    <source>
        <dbReference type="ARBA" id="ARBA00023027"/>
    </source>
</evidence>
<accession>A0ABS6E9I8</accession>
<evidence type="ECO:0000256" key="3">
    <source>
        <dbReference type="ARBA" id="ARBA00022605"/>
    </source>
</evidence>
<dbReference type="PROSITE" id="PS01298">
    <property type="entry name" value="DAPB"/>
    <property type="match status" value="1"/>
</dbReference>
<keyword evidence="3 9" id="KW-0028">Amino-acid biosynthesis</keyword>
<reference evidence="13 14" key="1">
    <citation type="submission" date="2021-06" db="EMBL/GenBank/DDBJ databases">
        <authorList>
            <person name="Sun Q."/>
            <person name="Li D."/>
        </authorList>
    </citation>
    <scope>NUCLEOTIDE SEQUENCE [LARGE SCALE GENOMIC DNA]</scope>
    <source>
        <strain evidence="13 14">MSJ-40</strain>
    </source>
</reference>
<comment type="similarity">
    <text evidence="1 9">Belongs to the DapB family.</text>
</comment>
<evidence type="ECO:0000259" key="12">
    <source>
        <dbReference type="Pfam" id="PF05173"/>
    </source>
</evidence>
<dbReference type="NCBIfam" id="TIGR00036">
    <property type="entry name" value="dapB"/>
    <property type="match status" value="1"/>
</dbReference>
<dbReference type="InterPro" id="IPR023940">
    <property type="entry name" value="DHDPR_bac"/>
</dbReference>
<comment type="catalytic activity">
    <reaction evidence="9">
        <text>(S)-2,3,4,5-tetrahydrodipicolinate + NADP(+) + H2O = (2S,4S)-4-hydroxy-2,3,4,5-tetrahydrodipicolinate + NADPH + H(+)</text>
        <dbReference type="Rhea" id="RHEA:35331"/>
        <dbReference type="ChEBI" id="CHEBI:15377"/>
        <dbReference type="ChEBI" id="CHEBI:15378"/>
        <dbReference type="ChEBI" id="CHEBI:16845"/>
        <dbReference type="ChEBI" id="CHEBI:57783"/>
        <dbReference type="ChEBI" id="CHEBI:58349"/>
        <dbReference type="ChEBI" id="CHEBI:67139"/>
        <dbReference type="EC" id="1.17.1.8"/>
    </reaction>
</comment>
<protein>
    <recommendedName>
        <fullName evidence="9 10">4-hydroxy-tetrahydrodipicolinate reductase</fullName>
        <shortName evidence="9">HTPA reductase</shortName>
        <ecNumber evidence="9 10">1.17.1.8</ecNumber>
    </recommendedName>
</protein>
<dbReference type="HAMAP" id="MF_00102">
    <property type="entry name" value="DapB"/>
    <property type="match status" value="1"/>
</dbReference>
<feature type="domain" description="Dihydrodipicolinate reductase N-terminal" evidence="11">
    <location>
        <begin position="2"/>
        <end position="113"/>
    </location>
</feature>
<dbReference type="EMBL" id="JAHLPM010000011">
    <property type="protein sequence ID" value="MBU5439060.1"/>
    <property type="molecule type" value="Genomic_DNA"/>
</dbReference>
<keyword evidence="8 9" id="KW-0457">Lysine biosynthesis</keyword>
<dbReference type="Pfam" id="PF05173">
    <property type="entry name" value="DapB_C"/>
    <property type="match status" value="1"/>
</dbReference>
<feature type="binding site" evidence="9">
    <location>
        <position position="144"/>
    </location>
    <ligand>
        <name>(S)-2,3,4,5-tetrahydrodipicolinate</name>
        <dbReference type="ChEBI" id="CHEBI:16845"/>
    </ligand>
</feature>
<comment type="subunit">
    <text evidence="9">Homotetramer.</text>
</comment>
<feature type="active site" description="Proton donor" evidence="9">
    <location>
        <position position="147"/>
    </location>
</feature>
<dbReference type="Pfam" id="PF01113">
    <property type="entry name" value="DapB_N"/>
    <property type="match status" value="1"/>
</dbReference>
<gene>
    <name evidence="9 13" type="primary">dapB</name>
    <name evidence="13" type="ORF">KQI42_13615</name>
</gene>
<evidence type="ECO:0000256" key="6">
    <source>
        <dbReference type="ARBA" id="ARBA00023002"/>
    </source>
</evidence>
<comment type="function">
    <text evidence="9">Catalyzes the conversion of 4-hydroxy-tetrahydrodipicolinate (HTPA) to tetrahydrodipicolinate.</text>
</comment>
<comment type="caution">
    <text evidence="9">Was originally thought to be a dihydrodipicolinate reductase (DHDPR), catalyzing the conversion of dihydrodipicolinate to tetrahydrodipicolinate. However, it was shown in E.coli that the substrate of the enzymatic reaction is not dihydrodipicolinate (DHDP) but in fact (2S,4S)-4-hydroxy-2,3,4,5-tetrahydrodipicolinic acid (HTPA), the product released by the DapA-catalyzed reaction.</text>
</comment>
<organism evidence="13 14">
    <name type="scientific">Tissierella simiarum</name>
    <dbReference type="NCBI Taxonomy" id="2841534"/>
    <lineage>
        <taxon>Bacteria</taxon>
        <taxon>Bacillati</taxon>
        <taxon>Bacillota</taxon>
        <taxon>Tissierellia</taxon>
        <taxon>Tissierellales</taxon>
        <taxon>Tissierellaceae</taxon>
        <taxon>Tissierella</taxon>
    </lineage>
</organism>
<evidence type="ECO:0000313" key="14">
    <source>
        <dbReference type="Proteomes" id="UP000749471"/>
    </source>
</evidence>
<evidence type="ECO:0000259" key="11">
    <source>
        <dbReference type="Pfam" id="PF01113"/>
    </source>
</evidence>
<feature type="active site" description="Proton donor/acceptor" evidence="9">
    <location>
        <position position="143"/>
    </location>
</feature>
<sequence length="251" mass="27876">MIKAAINGYLGHMGQVIEKLILENDNIELVAGIDKNISNYKGELEVYENVFELENKCDVIIDFSHPSSLESLVKYCTSNKTPLVIGTTGYGEKEIDLLNEGSKEIPIFYTANMSLGVNLLLDLVSKAAILLKDDFDIEIIEKHHNKKIDAPSGTAYLIADTINKELENSMDYVFDRHLSHKKRSNNEIGIHSIRGGTIVGEHSVIFSGLDEVIEIKHSAGSKQIFGQGALRAVDFIIGKEPGLYNMRNLIK</sequence>
<keyword evidence="14" id="KW-1185">Reference proteome</keyword>
<dbReference type="Proteomes" id="UP000749471">
    <property type="component" value="Unassembled WGS sequence"/>
</dbReference>
<comment type="pathway">
    <text evidence="9">Amino-acid biosynthesis; L-lysine biosynthesis via DAP pathway; (S)-tetrahydrodipicolinate from L-aspartate: step 4/4.</text>
</comment>
<dbReference type="InterPro" id="IPR022663">
    <property type="entry name" value="DapB_C"/>
</dbReference>
<keyword evidence="2 9" id="KW-0963">Cytoplasm</keyword>
<dbReference type="CDD" id="cd02274">
    <property type="entry name" value="DHDPR_N"/>
    <property type="match status" value="1"/>
</dbReference>
<evidence type="ECO:0000256" key="1">
    <source>
        <dbReference type="ARBA" id="ARBA00006642"/>
    </source>
</evidence>
<feature type="binding site" evidence="9">
    <location>
        <begin position="153"/>
        <end position="154"/>
    </location>
    <ligand>
        <name>(S)-2,3,4,5-tetrahydrodipicolinate</name>
        <dbReference type="ChEBI" id="CHEBI:16845"/>
    </ligand>
</feature>
<keyword evidence="4 9" id="KW-0521">NADP</keyword>
<feature type="domain" description="Dihydrodipicolinate reductase C-terminal" evidence="12">
    <location>
        <begin position="116"/>
        <end position="249"/>
    </location>
</feature>
<feature type="binding site" evidence="9">
    <location>
        <begin position="86"/>
        <end position="88"/>
    </location>
    <ligand>
        <name>NAD(+)</name>
        <dbReference type="ChEBI" id="CHEBI:57540"/>
    </ligand>
</feature>
<keyword evidence="6 9" id="KW-0560">Oxidoreductase</keyword>
<dbReference type="EC" id="1.17.1.8" evidence="9 10"/>
<comment type="caution">
    <text evidence="13">The sequence shown here is derived from an EMBL/GenBank/DDBJ whole genome shotgun (WGS) entry which is preliminary data.</text>
</comment>
<dbReference type="InterPro" id="IPR022664">
    <property type="entry name" value="DapB_N_CS"/>
</dbReference>
<evidence type="ECO:0000313" key="13">
    <source>
        <dbReference type="EMBL" id="MBU5439060.1"/>
    </source>
</evidence>
<dbReference type="PIRSF" id="PIRSF000161">
    <property type="entry name" value="DHPR"/>
    <property type="match status" value="1"/>
</dbReference>
<proteinExistence type="inferred from homology"/>
<dbReference type="PANTHER" id="PTHR20836">
    <property type="entry name" value="DIHYDRODIPICOLINATE REDUCTASE"/>
    <property type="match status" value="1"/>
</dbReference>
<dbReference type="InterPro" id="IPR000846">
    <property type="entry name" value="DapB_N"/>
</dbReference>
<dbReference type="PANTHER" id="PTHR20836:SF7">
    <property type="entry name" value="4-HYDROXY-TETRAHYDRODIPICOLINATE REDUCTASE"/>
    <property type="match status" value="1"/>
</dbReference>
<evidence type="ECO:0000256" key="9">
    <source>
        <dbReference type="HAMAP-Rule" id="MF_00102"/>
    </source>
</evidence>
<dbReference type="GO" id="GO:0008839">
    <property type="term" value="F:4-hydroxy-tetrahydrodipicolinate reductase"/>
    <property type="evidence" value="ECO:0007669"/>
    <property type="project" value="UniProtKB-EC"/>
</dbReference>
<evidence type="ECO:0000256" key="10">
    <source>
        <dbReference type="NCBIfam" id="TIGR00036"/>
    </source>
</evidence>
<feature type="binding site" evidence="9">
    <location>
        <begin position="110"/>
        <end position="113"/>
    </location>
    <ligand>
        <name>NAD(+)</name>
        <dbReference type="ChEBI" id="CHEBI:57540"/>
    </ligand>
</feature>
<evidence type="ECO:0000256" key="2">
    <source>
        <dbReference type="ARBA" id="ARBA00022490"/>
    </source>
</evidence>
<comment type="subcellular location">
    <subcellularLocation>
        <location evidence="9">Cytoplasm</location>
    </subcellularLocation>
</comment>
<keyword evidence="5 9" id="KW-0220">Diaminopimelate biosynthesis</keyword>
<feature type="binding site" evidence="9">
    <location>
        <begin position="8"/>
        <end position="13"/>
    </location>
    <ligand>
        <name>NAD(+)</name>
        <dbReference type="ChEBI" id="CHEBI:57540"/>
    </ligand>
</feature>
<name>A0ABS6E9I8_9FIRM</name>
<feature type="binding site" evidence="9">
    <location>
        <position position="35"/>
    </location>
    <ligand>
        <name>NADP(+)</name>
        <dbReference type="ChEBI" id="CHEBI:58349"/>
    </ligand>
</feature>
<feature type="binding site" evidence="9">
    <location>
        <position position="34"/>
    </location>
    <ligand>
        <name>NAD(+)</name>
        <dbReference type="ChEBI" id="CHEBI:57540"/>
    </ligand>
</feature>
<evidence type="ECO:0000256" key="5">
    <source>
        <dbReference type="ARBA" id="ARBA00022915"/>
    </source>
</evidence>
<evidence type="ECO:0000256" key="8">
    <source>
        <dbReference type="ARBA" id="ARBA00023154"/>
    </source>
</evidence>